<protein>
    <submittedName>
        <fullName evidence="3">Uncharacterized protein</fullName>
    </submittedName>
</protein>
<feature type="chain" id="PRO_5045201622" evidence="2">
    <location>
        <begin position="24"/>
        <end position="104"/>
    </location>
</feature>
<evidence type="ECO:0000313" key="4">
    <source>
        <dbReference type="Proteomes" id="UP001499909"/>
    </source>
</evidence>
<keyword evidence="2" id="KW-0732">Signal</keyword>
<comment type="caution">
    <text evidence="3">The sequence shown here is derived from an EMBL/GenBank/DDBJ whole genome shotgun (WGS) entry which is preliminary data.</text>
</comment>
<feature type="signal peptide" evidence="2">
    <location>
        <begin position="1"/>
        <end position="23"/>
    </location>
</feature>
<dbReference type="Proteomes" id="UP001499909">
    <property type="component" value="Unassembled WGS sequence"/>
</dbReference>
<reference evidence="4" key="1">
    <citation type="journal article" date="2019" name="Int. J. Syst. Evol. Microbiol.">
        <title>The Global Catalogue of Microorganisms (GCM) 10K type strain sequencing project: providing services to taxonomists for standard genome sequencing and annotation.</title>
        <authorList>
            <consortium name="The Broad Institute Genomics Platform"/>
            <consortium name="The Broad Institute Genome Sequencing Center for Infectious Disease"/>
            <person name="Wu L."/>
            <person name="Ma J."/>
        </authorList>
    </citation>
    <scope>NUCLEOTIDE SEQUENCE [LARGE SCALE GENOMIC DNA]</scope>
    <source>
        <strain evidence="4">JCM 17214</strain>
    </source>
</reference>
<evidence type="ECO:0000256" key="1">
    <source>
        <dbReference type="SAM" id="MobiDB-lite"/>
    </source>
</evidence>
<keyword evidence="4" id="KW-1185">Reference proteome</keyword>
<organism evidence="3 4">
    <name type="scientific">Hymenobacter algoricola</name>
    <dbReference type="NCBI Taxonomy" id="486267"/>
    <lineage>
        <taxon>Bacteria</taxon>
        <taxon>Pseudomonadati</taxon>
        <taxon>Bacteroidota</taxon>
        <taxon>Cytophagia</taxon>
        <taxon>Cytophagales</taxon>
        <taxon>Hymenobacteraceae</taxon>
        <taxon>Hymenobacter</taxon>
    </lineage>
</organism>
<evidence type="ECO:0000313" key="3">
    <source>
        <dbReference type="EMBL" id="GAA3930086.1"/>
    </source>
</evidence>
<feature type="region of interest" description="Disordered" evidence="1">
    <location>
        <begin position="21"/>
        <end position="45"/>
    </location>
</feature>
<proteinExistence type="predicted"/>
<dbReference type="EMBL" id="BAABDH010000021">
    <property type="protein sequence ID" value="GAA3930086.1"/>
    <property type="molecule type" value="Genomic_DNA"/>
</dbReference>
<gene>
    <name evidence="3" type="ORF">GCM10022406_14310</name>
</gene>
<name>A0ABP7MUK5_9BACT</name>
<feature type="compositionally biased region" description="Polar residues" evidence="1">
    <location>
        <begin position="94"/>
        <end position="104"/>
    </location>
</feature>
<accession>A0ABP7MUK5</accession>
<evidence type="ECO:0000256" key="2">
    <source>
        <dbReference type="SAM" id="SignalP"/>
    </source>
</evidence>
<dbReference type="RefSeq" id="WP_345112066.1">
    <property type="nucleotide sequence ID" value="NZ_BAABDH010000021.1"/>
</dbReference>
<sequence>MSKFYSLLAVAATLLLTAPSARAQSADIPRQASLTGFGDPEPADPRYVKASELALLQEPFQPLSKTYGEPEQEPIRLAKPKKKPASDAAPTRALPNSSMSLRKH</sequence>
<feature type="region of interest" description="Disordered" evidence="1">
    <location>
        <begin position="59"/>
        <end position="104"/>
    </location>
</feature>